<accession>A0A367QWE5</accession>
<dbReference type="AlphaFoldDB" id="A0A367QWE5"/>
<reference evidence="1" key="1">
    <citation type="submission" date="2016-04" db="EMBL/GenBank/DDBJ databases">
        <authorList>
            <person name="Tabuchi Yagui T.R."/>
        </authorList>
    </citation>
    <scope>NUCLEOTIDE SEQUENCE [LARGE SCALE GENOMIC DNA]</scope>
    <source>
        <strain evidence="1">NIES-26</strain>
    </source>
</reference>
<sequence>MLIWLLFLDSNYNLDHDQLVDIKLMSLPEPLALPTGFEQLSKDQQIDYVQQLWDLILAVPENVPAPKWHLEIVRERVSSQVSAQLTTWSEAKQRLQSKYREQ</sequence>
<organism evidence="1 2">
    <name type="scientific">Nostoc minutum NIES-26</name>
    <dbReference type="NCBI Taxonomy" id="1844469"/>
    <lineage>
        <taxon>Bacteria</taxon>
        <taxon>Bacillati</taxon>
        <taxon>Cyanobacteriota</taxon>
        <taxon>Cyanophyceae</taxon>
        <taxon>Nostocales</taxon>
        <taxon>Nostocaceae</taxon>
        <taxon>Nostoc</taxon>
    </lineage>
</organism>
<dbReference type="Proteomes" id="UP000252107">
    <property type="component" value="Unassembled WGS sequence"/>
</dbReference>
<proteinExistence type="predicted"/>
<gene>
    <name evidence="1" type="ORF">A6770_25670</name>
</gene>
<comment type="caution">
    <text evidence="1">The sequence shown here is derived from an EMBL/GenBank/DDBJ whole genome shotgun (WGS) entry which is preliminary data.</text>
</comment>
<name>A0A367QWE5_9NOSO</name>
<evidence type="ECO:0000313" key="2">
    <source>
        <dbReference type="Proteomes" id="UP000252107"/>
    </source>
</evidence>
<evidence type="ECO:0000313" key="1">
    <source>
        <dbReference type="EMBL" id="RCJ27532.1"/>
    </source>
</evidence>
<keyword evidence="2" id="KW-1185">Reference proteome</keyword>
<dbReference type="EMBL" id="LXQD01000304">
    <property type="protein sequence ID" value="RCJ27532.1"/>
    <property type="molecule type" value="Genomic_DNA"/>
</dbReference>
<evidence type="ECO:0008006" key="3">
    <source>
        <dbReference type="Google" id="ProtNLM"/>
    </source>
</evidence>
<protein>
    <recommendedName>
        <fullName evidence="3">Addiction module protein</fullName>
    </recommendedName>
</protein>